<comment type="caution">
    <text evidence="1">The sequence shown here is derived from an EMBL/GenBank/DDBJ whole genome shotgun (WGS) entry which is preliminary data.</text>
</comment>
<protein>
    <submittedName>
        <fullName evidence="1">Uncharacterized protein</fullName>
    </submittedName>
</protein>
<dbReference type="Proteomes" id="UP001144978">
    <property type="component" value="Unassembled WGS sequence"/>
</dbReference>
<name>A0ACC1PYR0_9APHY</name>
<sequence>MYSPCISNDATVEYIYTSGAAVTPQSSLAKTTLPSTYSAIVSSCTMSDYEDNYDLWELRDRHPSEYGDNSSPRSRPASPIDDNDDTIVEASPPPSYSPPPRVIPPPLPTHLRLTNVQRLRQNLNQLLVRLDQATRDFEALIWGEPQHRPFSPSNTNFLIDFTVLVEQLQGSVRAATEDETILVLDFHVHEIDEPTRSVLHREYLRPLCNINRYWGDYFARFPNDIKRVFDHHRLAIAYHLRPPVSAYEYMFEVPHNALIENAQQNLRERRPGWIDVEFLPPNDPFRLQYPLTARITYQHPNIRTTPLYQIARLDILQSGRVIASFSHNGIVNAHTYETVRIHGCFSAPLSQVRWAGLYCSGVLVGMGG</sequence>
<organism evidence="1 2">
    <name type="scientific">Trametes sanguinea</name>
    <dbReference type="NCBI Taxonomy" id="158606"/>
    <lineage>
        <taxon>Eukaryota</taxon>
        <taxon>Fungi</taxon>
        <taxon>Dikarya</taxon>
        <taxon>Basidiomycota</taxon>
        <taxon>Agaricomycotina</taxon>
        <taxon>Agaricomycetes</taxon>
        <taxon>Polyporales</taxon>
        <taxon>Polyporaceae</taxon>
        <taxon>Trametes</taxon>
    </lineage>
</organism>
<gene>
    <name evidence="1" type="ORF">NUW54_g5371</name>
</gene>
<proteinExistence type="predicted"/>
<keyword evidence="2" id="KW-1185">Reference proteome</keyword>
<reference evidence="1" key="1">
    <citation type="submission" date="2022-08" db="EMBL/GenBank/DDBJ databases">
        <title>Genome Sequence of Pycnoporus sanguineus.</title>
        <authorList>
            <person name="Buettner E."/>
        </authorList>
    </citation>
    <scope>NUCLEOTIDE SEQUENCE</scope>
    <source>
        <strain evidence="1">CG-C14</strain>
    </source>
</reference>
<evidence type="ECO:0000313" key="1">
    <source>
        <dbReference type="EMBL" id="KAJ3003307.1"/>
    </source>
</evidence>
<dbReference type="EMBL" id="JANSHE010001315">
    <property type="protein sequence ID" value="KAJ3003307.1"/>
    <property type="molecule type" value="Genomic_DNA"/>
</dbReference>
<evidence type="ECO:0000313" key="2">
    <source>
        <dbReference type="Proteomes" id="UP001144978"/>
    </source>
</evidence>
<accession>A0ACC1PYR0</accession>